<dbReference type="SUPFAM" id="SSF48097">
    <property type="entry name" value="Regulator of G-protein signaling, RGS"/>
    <property type="match status" value="1"/>
</dbReference>
<dbReference type="GO" id="GO:0005886">
    <property type="term" value="C:plasma membrane"/>
    <property type="evidence" value="ECO:0007669"/>
    <property type="project" value="TreeGrafter"/>
</dbReference>
<dbReference type="PROSITE" id="PS50132">
    <property type="entry name" value="RGS"/>
    <property type="match status" value="1"/>
</dbReference>
<protein>
    <submittedName>
        <fullName evidence="6">CSON003869 protein</fullName>
    </submittedName>
</protein>
<feature type="compositionally biased region" description="Polar residues" evidence="2">
    <location>
        <begin position="1518"/>
        <end position="1533"/>
    </location>
</feature>
<dbReference type="SMART" id="SM00228">
    <property type="entry name" value="PDZ"/>
    <property type="match status" value="1"/>
</dbReference>
<dbReference type="PROSITE" id="PS50106">
    <property type="entry name" value="PDZ"/>
    <property type="match status" value="1"/>
</dbReference>
<dbReference type="SMART" id="SM00315">
    <property type="entry name" value="RGS"/>
    <property type="match status" value="1"/>
</dbReference>
<dbReference type="Pfam" id="PF00615">
    <property type="entry name" value="RGS"/>
    <property type="match status" value="1"/>
</dbReference>
<evidence type="ECO:0000259" key="4">
    <source>
        <dbReference type="PROSITE" id="PS50132"/>
    </source>
</evidence>
<dbReference type="SUPFAM" id="SSF54236">
    <property type="entry name" value="Ubiquitin-like"/>
    <property type="match status" value="2"/>
</dbReference>
<feature type="domain" description="RBD" evidence="5">
    <location>
        <begin position="1264"/>
        <end position="1335"/>
    </location>
</feature>
<feature type="region of interest" description="Disordered" evidence="2">
    <location>
        <begin position="377"/>
        <end position="436"/>
    </location>
</feature>
<feature type="compositionally biased region" description="Acidic residues" evidence="2">
    <location>
        <begin position="900"/>
        <end position="911"/>
    </location>
</feature>
<feature type="compositionally biased region" description="Polar residues" evidence="2">
    <location>
        <begin position="600"/>
        <end position="613"/>
    </location>
</feature>
<dbReference type="InterPro" id="IPR016137">
    <property type="entry name" value="RGS"/>
</dbReference>
<accession>A0A336MPM8</accession>
<feature type="compositionally biased region" description="Polar residues" evidence="2">
    <location>
        <begin position="378"/>
        <end position="392"/>
    </location>
</feature>
<evidence type="ECO:0000256" key="2">
    <source>
        <dbReference type="SAM" id="MobiDB-lite"/>
    </source>
</evidence>
<feature type="region of interest" description="Disordered" evidence="2">
    <location>
        <begin position="594"/>
        <end position="619"/>
    </location>
</feature>
<dbReference type="SUPFAM" id="SSF50729">
    <property type="entry name" value="PH domain-like"/>
    <property type="match status" value="1"/>
</dbReference>
<organism evidence="6">
    <name type="scientific">Culicoides sonorensis</name>
    <name type="common">Biting midge</name>
    <dbReference type="NCBI Taxonomy" id="179676"/>
    <lineage>
        <taxon>Eukaryota</taxon>
        <taxon>Metazoa</taxon>
        <taxon>Ecdysozoa</taxon>
        <taxon>Arthropoda</taxon>
        <taxon>Hexapoda</taxon>
        <taxon>Insecta</taxon>
        <taxon>Pterygota</taxon>
        <taxon>Neoptera</taxon>
        <taxon>Endopterygota</taxon>
        <taxon>Diptera</taxon>
        <taxon>Nematocera</taxon>
        <taxon>Chironomoidea</taxon>
        <taxon>Ceratopogonidae</taxon>
        <taxon>Ceratopogoninae</taxon>
        <taxon>Culicoides</taxon>
        <taxon>Monoculicoides</taxon>
    </lineage>
</organism>
<feature type="compositionally biased region" description="Polar residues" evidence="2">
    <location>
        <begin position="1601"/>
        <end position="1622"/>
    </location>
</feature>
<feature type="region of interest" description="Disordered" evidence="2">
    <location>
        <begin position="895"/>
        <end position="949"/>
    </location>
</feature>
<dbReference type="Gene3D" id="1.10.167.10">
    <property type="entry name" value="Regulator of G-protein Signalling 4, domain 2"/>
    <property type="match status" value="1"/>
</dbReference>
<keyword evidence="1" id="KW-0343">GTPase activation</keyword>
<dbReference type="InterPro" id="IPR044926">
    <property type="entry name" value="RGS_subdomain_2"/>
</dbReference>
<dbReference type="InterPro" id="IPR046995">
    <property type="entry name" value="RGS10/12/14-like"/>
</dbReference>
<dbReference type="Pfam" id="PF02196">
    <property type="entry name" value="RBD"/>
    <property type="match status" value="1"/>
</dbReference>
<dbReference type="GO" id="GO:0005634">
    <property type="term" value="C:nucleus"/>
    <property type="evidence" value="ECO:0007669"/>
    <property type="project" value="TreeGrafter"/>
</dbReference>
<dbReference type="PANTHER" id="PTHR45945:SF3">
    <property type="entry name" value="REGULATOR OF G-PROTEIN SIGNALING LOCO"/>
    <property type="match status" value="1"/>
</dbReference>
<dbReference type="PANTHER" id="PTHR45945">
    <property type="entry name" value="REGULATOR OF G-PROTEIN SIGNALING LOCO"/>
    <property type="match status" value="1"/>
</dbReference>
<dbReference type="Gene3D" id="1.10.196.10">
    <property type="match status" value="1"/>
</dbReference>
<dbReference type="Gene3D" id="2.30.42.10">
    <property type="match status" value="1"/>
</dbReference>
<feature type="compositionally biased region" description="Low complexity" evidence="2">
    <location>
        <begin position="936"/>
        <end position="949"/>
    </location>
</feature>
<dbReference type="Gene3D" id="3.10.20.90">
    <property type="entry name" value="Phosphatidylinositol 3-kinase Catalytic Subunit, Chain A, domain 1"/>
    <property type="match status" value="2"/>
</dbReference>
<feature type="region of interest" description="Disordered" evidence="2">
    <location>
        <begin position="1518"/>
        <end position="1537"/>
    </location>
</feature>
<feature type="compositionally biased region" description="Polar residues" evidence="2">
    <location>
        <begin position="1371"/>
        <end position="1389"/>
    </location>
</feature>
<dbReference type="SMART" id="SM00455">
    <property type="entry name" value="RBD"/>
    <property type="match status" value="2"/>
</dbReference>
<evidence type="ECO:0000259" key="3">
    <source>
        <dbReference type="PROSITE" id="PS50106"/>
    </source>
</evidence>
<feature type="compositionally biased region" description="Low complexity" evidence="2">
    <location>
        <begin position="421"/>
        <end position="435"/>
    </location>
</feature>
<proteinExistence type="predicted"/>
<dbReference type="InterPro" id="IPR024066">
    <property type="entry name" value="RGS_subdom1/3"/>
</dbReference>
<dbReference type="GO" id="GO:0008277">
    <property type="term" value="P:regulation of G protein-coupled receptor signaling pathway"/>
    <property type="evidence" value="ECO:0007669"/>
    <property type="project" value="TreeGrafter"/>
</dbReference>
<feature type="domain" description="RGS" evidence="4">
    <location>
        <begin position="972"/>
        <end position="1087"/>
    </location>
</feature>
<feature type="region of interest" description="Disordered" evidence="2">
    <location>
        <begin position="1583"/>
        <end position="1622"/>
    </location>
</feature>
<dbReference type="InterPro" id="IPR036305">
    <property type="entry name" value="RGS_sf"/>
</dbReference>
<dbReference type="InterPro" id="IPR001478">
    <property type="entry name" value="PDZ"/>
</dbReference>
<name>A0A336MPM8_CULSO</name>
<dbReference type="PROSITE" id="PS50898">
    <property type="entry name" value="RBD"/>
    <property type="match status" value="1"/>
</dbReference>
<dbReference type="CDD" id="cd17067">
    <property type="entry name" value="RBD2_RGS12_like"/>
    <property type="match status" value="1"/>
</dbReference>
<dbReference type="VEuPathDB" id="VectorBase:CSON003869"/>
<dbReference type="GO" id="GO:0005737">
    <property type="term" value="C:cytoplasm"/>
    <property type="evidence" value="ECO:0007669"/>
    <property type="project" value="TreeGrafter"/>
</dbReference>
<dbReference type="GO" id="GO:0048699">
    <property type="term" value="P:generation of neurons"/>
    <property type="evidence" value="ECO:0007669"/>
    <property type="project" value="UniProtKB-ARBA"/>
</dbReference>
<dbReference type="InterPro" id="IPR011993">
    <property type="entry name" value="PH-like_dom_sf"/>
</dbReference>
<evidence type="ECO:0000256" key="1">
    <source>
        <dbReference type="ARBA" id="ARBA00022468"/>
    </source>
</evidence>
<gene>
    <name evidence="6" type="primary">CSON003869</name>
</gene>
<dbReference type="EMBL" id="UFQT01001742">
    <property type="protein sequence ID" value="SSX31625.1"/>
    <property type="molecule type" value="Genomic_DNA"/>
</dbReference>
<sequence>MHAQRRKKKRSSNRIYRVDLERGPTGYGFSISGEKPCSFSCVTKTSPVYGLLRAGDFLIAVKDLETDGPEINVTRMPHDQIVDIISNARGRLRLAVAERHYFENSSDEDCNYSVKYQSNQAKPARIYHERRSNPRLPLFPQTIESHMRSRHSHEFGARGGALKENIEFPGGFGTSRHHPYESEEFAMEDPLMVTNQTKSLEFKIIVGYLGTIEMPKQIATSSKHTTVKGCIRKLRQEKRTPSVVLMTILPTSLTLTNRENVILANYPAIRLNYVSGSSESNSKYFGLVTSAIYANGMMCDTVELIPPSNDVSVSNSCHVFVVDKNIIEHDAHLNTATQFKIECTRDQVTGYCLEFPTNSEYIVSLIKSMYTRREEKNVVQSSTTNNMGNVNLQFLPRRSQPIRNRVRQEIEERNDDSPQISNNSESTTSSSNSDSGIGFHNDCTNISDRIVVVDFPHRNHDFLPSHHRSNFIHNHTSRPIGIIHEVPNDSNPSEFSSYSANNPIYETVYPRHSKLPSFEERAIDVPEHILDYTRQTIASLKNKINVTQSCDDLSMQSNDNNLLKSTEYKAMQMSADNIVDIAISEFAIPQRPVTKKIKKSSTLPSKQSGGTDQINKKVEQSDKLTSYKLSPKVFGLPRPISMSFENLSSGLWGSGYKKALNFDNMSNSVRDLTNIQHERGFKDGTISEPDLTATDHHHEVIKQANNIRLQLLRDTAENFKHSLNLSGGNSSFEDYFEYKTVENIRDKENKVKIKSPIKIKNVFDSPNTQVQKFIEKLQKNVNINSHPIDLVSNTDVSDSQKLNNRKSLVNNSKVSEEVVQCESKFVNKRQKIREEISEMTKLNLDNHNIKILINDVDPDVHLRRKGINTICCKRFSINLSKDANVRNIPRLQRSMSDSFQEGDENTPEDDVFEPKSPFNRKNQASFRSLSDFPRPSLSQKNQYSSSESSINKQSCESINSIELQGPSGWACAFEKLLEDREGIHVFAEFLKKEISAENIYFWAACERYSHLSESERPNEAVKIFEKYLGPDATEPVNVDSKARTYAQNRLESAAPDLFDSAHKQIFNLMKFDSYPRFLKSDLYKKCLESENKKQKRAFEQIDPLLIIHPHKNSTTKIKKSYSNAERRAPSLLLWNRKVRSQSKDRLKDPKKQLKEQKHLTVSKGSISDVRILENTCNFDAMMDKNDAARPSNLCRIVLPDGANSISQVKDEPIREYINKILEKRGIMYKYFEVFYFDKKSSQPLDLTVSALTLAEQQIKVEQRILFKLDLPNKKVISVKSKANKILSEVLKPILSKYNYKIEEVQGYIKEFGQQPVDTSLPITKIEDKRLLILYKNCDDVNKLPKSDKSNTLDEITNKVFNEVLQGKIDNESVQASTQSEDFHSEASSSTRRKNLLHHLPIVGGLKPALKEECDNEGDGSSTKEAGTKKPLIAKLKAGVKLQTPDTKAQELLAEIKRAQRARLEDQRGTEITIPLPEFLLKDKENLKKPEPAPRLSLSESQNSIHNVFNKVQGFESQNLNSSSEFQRQLSPNTKRNKHYDEGEITFIDSNSGDTTLVFHHNLPGTSSSNYSHDSNELSLYKKFHNVNSPPPLPPKPKARLSNESNSPDKTQYAHNFPSGTFI</sequence>
<feature type="compositionally biased region" description="Polar residues" evidence="2">
    <location>
        <begin position="919"/>
        <end position="928"/>
    </location>
</feature>
<evidence type="ECO:0000259" key="5">
    <source>
        <dbReference type="PROSITE" id="PS50898"/>
    </source>
</evidence>
<dbReference type="GO" id="GO:0005096">
    <property type="term" value="F:GTPase activator activity"/>
    <property type="evidence" value="ECO:0007669"/>
    <property type="project" value="UniProtKB-KW"/>
</dbReference>
<dbReference type="PRINTS" id="PR01301">
    <property type="entry name" value="RGSPROTEIN"/>
</dbReference>
<dbReference type="InterPro" id="IPR029071">
    <property type="entry name" value="Ubiquitin-like_domsf"/>
</dbReference>
<dbReference type="GO" id="GO:0007165">
    <property type="term" value="P:signal transduction"/>
    <property type="evidence" value="ECO:0007669"/>
    <property type="project" value="InterPro"/>
</dbReference>
<dbReference type="InterPro" id="IPR003116">
    <property type="entry name" value="RBD_dom"/>
</dbReference>
<reference evidence="6" key="1">
    <citation type="submission" date="2018-07" db="EMBL/GenBank/DDBJ databases">
        <authorList>
            <person name="Quirk P.G."/>
            <person name="Krulwich T.A."/>
        </authorList>
    </citation>
    <scope>NUCLEOTIDE SEQUENCE</scope>
</reference>
<dbReference type="Gene3D" id="2.30.29.30">
    <property type="entry name" value="Pleckstrin-homology domain (PH domain)/Phosphotyrosine-binding domain (PTB)"/>
    <property type="match status" value="1"/>
</dbReference>
<dbReference type="InterPro" id="IPR036034">
    <property type="entry name" value="PDZ_sf"/>
</dbReference>
<feature type="domain" description="PDZ" evidence="3">
    <location>
        <begin position="17"/>
        <end position="100"/>
    </location>
</feature>
<feature type="region of interest" description="Disordered" evidence="2">
    <location>
        <begin position="1370"/>
        <end position="1390"/>
    </location>
</feature>
<dbReference type="SUPFAM" id="SSF50156">
    <property type="entry name" value="PDZ domain-like"/>
    <property type="match status" value="1"/>
</dbReference>
<dbReference type="FunFam" id="1.10.167.10:FF:000001">
    <property type="entry name" value="Putative regulator of g-protein signaling 12"/>
    <property type="match status" value="1"/>
</dbReference>
<evidence type="ECO:0000313" key="6">
    <source>
        <dbReference type="EMBL" id="SSX31625.1"/>
    </source>
</evidence>